<dbReference type="EMBL" id="BMHL01000005">
    <property type="protein sequence ID" value="GGC43232.1"/>
    <property type="molecule type" value="Genomic_DNA"/>
</dbReference>
<dbReference type="Gene3D" id="1.10.150.240">
    <property type="entry name" value="Putative phosphatase, domain 2"/>
    <property type="match status" value="1"/>
</dbReference>
<evidence type="ECO:0000256" key="3">
    <source>
        <dbReference type="ARBA" id="ARBA00006171"/>
    </source>
</evidence>
<dbReference type="InterPro" id="IPR023214">
    <property type="entry name" value="HAD_sf"/>
</dbReference>
<dbReference type="EC" id="3.1.3.18" evidence="4"/>
<dbReference type="SUPFAM" id="SSF56784">
    <property type="entry name" value="HAD-like"/>
    <property type="match status" value="1"/>
</dbReference>
<keyword evidence="5" id="KW-0378">Hydrolase</keyword>
<dbReference type="Gene3D" id="3.40.50.1000">
    <property type="entry name" value="HAD superfamily/HAD-like"/>
    <property type="match status" value="1"/>
</dbReference>
<gene>
    <name evidence="5" type="ORF">GCM10011400_32760</name>
</gene>
<comment type="caution">
    <text evidence="5">The sequence shown here is derived from an EMBL/GenBank/DDBJ whole genome shotgun (WGS) entry which is preliminary data.</text>
</comment>
<organism evidence="5 6">
    <name type="scientific">Paraburkholderia caffeinilytica</name>
    <dbReference type="NCBI Taxonomy" id="1761016"/>
    <lineage>
        <taxon>Bacteria</taxon>
        <taxon>Pseudomonadati</taxon>
        <taxon>Pseudomonadota</taxon>
        <taxon>Betaproteobacteria</taxon>
        <taxon>Burkholderiales</taxon>
        <taxon>Burkholderiaceae</taxon>
        <taxon>Paraburkholderia</taxon>
    </lineage>
</organism>
<reference evidence="6" key="1">
    <citation type="journal article" date="2019" name="Int. J. Syst. Evol. Microbiol.">
        <title>The Global Catalogue of Microorganisms (GCM) 10K type strain sequencing project: providing services to taxonomists for standard genome sequencing and annotation.</title>
        <authorList>
            <consortium name="The Broad Institute Genomics Platform"/>
            <consortium name="The Broad Institute Genome Sequencing Center for Infectious Disease"/>
            <person name="Wu L."/>
            <person name="Ma J."/>
        </authorList>
    </citation>
    <scope>NUCLEOTIDE SEQUENCE [LARGE SCALE GENOMIC DNA]</scope>
    <source>
        <strain evidence="6">CGMCC 1.15103</strain>
    </source>
</reference>
<evidence type="ECO:0000256" key="2">
    <source>
        <dbReference type="ARBA" id="ARBA00004818"/>
    </source>
</evidence>
<proteinExistence type="inferred from homology"/>
<dbReference type="PANTHER" id="PTHR43434:SF1">
    <property type="entry name" value="PHOSPHOGLYCOLATE PHOSPHATASE"/>
    <property type="match status" value="1"/>
</dbReference>
<dbReference type="GO" id="GO:0016787">
    <property type="term" value="F:hydrolase activity"/>
    <property type="evidence" value="ECO:0007669"/>
    <property type="project" value="UniProtKB-KW"/>
</dbReference>
<dbReference type="Pfam" id="PF00702">
    <property type="entry name" value="Hydrolase"/>
    <property type="match status" value="1"/>
</dbReference>
<dbReference type="RefSeq" id="WP_115778642.1">
    <property type="nucleotide sequence ID" value="NZ_BMHL01000005.1"/>
</dbReference>
<keyword evidence="6" id="KW-1185">Reference proteome</keyword>
<evidence type="ECO:0000256" key="1">
    <source>
        <dbReference type="ARBA" id="ARBA00000830"/>
    </source>
</evidence>
<comment type="similarity">
    <text evidence="3">Belongs to the HAD-like hydrolase superfamily. CbbY/CbbZ/Gph/YieH family.</text>
</comment>
<dbReference type="Proteomes" id="UP000602004">
    <property type="component" value="Unassembled WGS sequence"/>
</dbReference>
<comment type="pathway">
    <text evidence="2">Organic acid metabolism; glycolate biosynthesis; glycolate from 2-phosphoglycolate: step 1/1.</text>
</comment>
<protein>
    <recommendedName>
        <fullName evidence="4">phosphoglycolate phosphatase</fullName>
        <ecNumber evidence="4">3.1.3.18</ecNumber>
    </recommendedName>
</protein>
<accession>A0ABQ1MML4</accession>
<evidence type="ECO:0000313" key="5">
    <source>
        <dbReference type="EMBL" id="GGC43232.1"/>
    </source>
</evidence>
<dbReference type="InterPro" id="IPR036412">
    <property type="entry name" value="HAD-like_sf"/>
</dbReference>
<dbReference type="PANTHER" id="PTHR43434">
    <property type="entry name" value="PHOSPHOGLYCOLATE PHOSPHATASE"/>
    <property type="match status" value="1"/>
</dbReference>
<evidence type="ECO:0000313" key="6">
    <source>
        <dbReference type="Proteomes" id="UP000602004"/>
    </source>
</evidence>
<dbReference type="InterPro" id="IPR050155">
    <property type="entry name" value="HAD-like_hydrolase_sf"/>
</dbReference>
<name>A0ABQ1MML4_9BURK</name>
<dbReference type="InterPro" id="IPR023198">
    <property type="entry name" value="PGP-like_dom2"/>
</dbReference>
<evidence type="ECO:0000256" key="4">
    <source>
        <dbReference type="ARBA" id="ARBA00013078"/>
    </source>
</evidence>
<comment type="catalytic activity">
    <reaction evidence="1">
        <text>2-phosphoglycolate + H2O = glycolate + phosphate</text>
        <dbReference type="Rhea" id="RHEA:14369"/>
        <dbReference type="ChEBI" id="CHEBI:15377"/>
        <dbReference type="ChEBI" id="CHEBI:29805"/>
        <dbReference type="ChEBI" id="CHEBI:43474"/>
        <dbReference type="ChEBI" id="CHEBI:58033"/>
        <dbReference type="EC" id="3.1.3.18"/>
    </reaction>
</comment>
<sequence>MGVLKNTKTCILVLDIDGTLTDSVAMHQEAFVQALRMLDIPQLDTNWDSYQQHTDTGILAEAVARADLPKKSPQQVSAFEADLTERFLRSLRSNALREIRGARKLTEYAVQSKWGVVYATGGVRGVSRAKLEAVGIPYSEETLITSSEYENRTELVASAIQRAKEVYRVSEPIRILSLGDGRWDLEVATALNIDFLGIGAGTRSAAFLANSGAEVLPDLSAACDRLERYNP</sequence>